<feature type="region of interest" description="Disordered" evidence="1">
    <location>
        <begin position="29"/>
        <end position="72"/>
    </location>
</feature>
<dbReference type="AlphaFoldDB" id="A0AAD7CD97"/>
<evidence type="ECO:0000313" key="3">
    <source>
        <dbReference type="Proteomes" id="UP001221757"/>
    </source>
</evidence>
<keyword evidence="3" id="KW-1185">Reference proteome</keyword>
<protein>
    <submittedName>
        <fullName evidence="2">Uncharacterized protein</fullName>
    </submittedName>
</protein>
<organism evidence="2 3">
    <name type="scientific">Mycena rosella</name>
    <name type="common">Pink bonnet</name>
    <name type="synonym">Agaricus rosellus</name>
    <dbReference type="NCBI Taxonomy" id="1033263"/>
    <lineage>
        <taxon>Eukaryota</taxon>
        <taxon>Fungi</taxon>
        <taxon>Dikarya</taxon>
        <taxon>Basidiomycota</taxon>
        <taxon>Agaricomycotina</taxon>
        <taxon>Agaricomycetes</taxon>
        <taxon>Agaricomycetidae</taxon>
        <taxon>Agaricales</taxon>
        <taxon>Marasmiineae</taxon>
        <taxon>Mycenaceae</taxon>
        <taxon>Mycena</taxon>
    </lineage>
</organism>
<dbReference type="Proteomes" id="UP001221757">
    <property type="component" value="Unassembled WGS sequence"/>
</dbReference>
<comment type="caution">
    <text evidence="2">The sequence shown here is derived from an EMBL/GenBank/DDBJ whole genome shotgun (WGS) entry which is preliminary data.</text>
</comment>
<gene>
    <name evidence="2" type="ORF">B0H17DRAFT_438787</name>
</gene>
<feature type="compositionally biased region" description="Polar residues" evidence="1">
    <location>
        <begin position="29"/>
        <end position="42"/>
    </location>
</feature>
<feature type="compositionally biased region" description="Low complexity" evidence="1">
    <location>
        <begin position="363"/>
        <end position="383"/>
    </location>
</feature>
<feature type="region of interest" description="Disordered" evidence="1">
    <location>
        <begin position="342"/>
        <end position="403"/>
    </location>
</feature>
<reference evidence="2" key="1">
    <citation type="submission" date="2023-03" db="EMBL/GenBank/DDBJ databases">
        <title>Massive genome expansion in bonnet fungi (Mycena s.s.) driven by repeated elements and novel gene families across ecological guilds.</title>
        <authorList>
            <consortium name="Lawrence Berkeley National Laboratory"/>
            <person name="Harder C.B."/>
            <person name="Miyauchi S."/>
            <person name="Viragh M."/>
            <person name="Kuo A."/>
            <person name="Thoen E."/>
            <person name="Andreopoulos B."/>
            <person name="Lu D."/>
            <person name="Skrede I."/>
            <person name="Drula E."/>
            <person name="Henrissat B."/>
            <person name="Morin E."/>
            <person name="Kohler A."/>
            <person name="Barry K."/>
            <person name="LaButti K."/>
            <person name="Morin E."/>
            <person name="Salamov A."/>
            <person name="Lipzen A."/>
            <person name="Mereny Z."/>
            <person name="Hegedus B."/>
            <person name="Baldrian P."/>
            <person name="Stursova M."/>
            <person name="Weitz H."/>
            <person name="Taylor A."/>
            <person name="Grigoriev I.V."/>
            <person name="Nagy L.G."/>
            <person name="Martin F."/>
            <person name="Kauserud H."/>
        </authorList>
    </citation>
    <scope>NUCLEOTIDE SEQUENCE</scope>
    <source>
        <strain evidence="2">CBHHK067</strain>
    </source>
</reference>
<dbReference type="EMBL" id="JARKIE010000388">
    <property type="protein sequence ID" value="KAJ7646147.1"/>
    <property type="molecule type" value="Genomic_DNA"/>
</dbReference>
<name>A0AAD7CD97_MYCRO</name>
<accession>A0AAD7CD97</accession>
<feature type="region of interest" description="Disordered" evidence="1">
    <location>
        <begin position="102"/>
        <end position="121"/>
    </location>
</feature>
<evidence type="ECO:0000313" key="2">
    <source>
        <dbReference type="EMBL" id="KAJ7646147.1"/>
    </source>
</evidence>
<proteinExistence type="predicted"/>
<evidence type="ECO:0000256" key="1">
    <source>
        <dbReference type="SAM" id="MobiDB-lite"/>
    </source>
</evidence>
<sequence>MNLLMSVHILKTDARVDIFLQSDYSSTRSIPLSPLQPHQQETVLREDSVPPSLKRKRAQSPPTPCRTPTGFMDLLTSPAGITAGNFGTAAAASISTSISDQNSVFGDSQHARGEGPDDVPPIAFLREQSRSVSPAPSARKISPHLADAEHLEAPISSADTSVPAPRISVSFANEPVHTATANNAPPGSSTDALERILPTTGVTFPFIFYTAPTPSEPTAAVARTRAETGASASEPAPRYRYTYDSLMRRPAAAGAGDHYRNAFYELGGQSELEAACETTEAPVGGLGGPPVLGLAGVAEMLERLHDQTMGRDVEPQSNSVQPSPNTVPTTAYISLLEEAFGPGSVQRGEGAKPVGLGRRRKAGASSRASPNTGTGRSTSRSSGAPDETEVDMEGSGAGAEGGSRALRWIAEIEVLLKGKRQLVREVRLLPS</sequence>